<evidence type="ECO:0000256" key="2">
    <source>
        <dbReference type="ARBA" id="ARBA00022512"/>
    </source>
</evidence>
<keyword evidence="3" id="KW-0964">Secreted</keyword>
<reference evidence="8 9" key="1">
    <citation type="journal article" date="2016" name="Front. Microbiol.">
        <title>Comprehensive Phylogenetic Analysis of Bovine Non-aureus Staphylococci Species Based on Whole-Genome Sequencing.</title>
        <authorList>
            <person name="Naushad S."/>
            <person name="Barkema H.W."/>
            <person name="Luby C."/>
            <person name="Condas L.A."/>
            <person name="Nobrega D.B."/>
            <person name="Carson D.A."/>
            <person name="De Buck J."/>
        </authorList>
    </citation>
    <scope>NUCLEOTIDE SEQUENCE [LARGE SCALE GENOMIC DNA]</scope>
    <source>
        <strain evidence="8 9">SNUC 2204</strain>
    </source>
</reference>
<comment type="caution">
    <text evidence="8">The sequence shown here is derived from an EMBL/GenBank/DDBJ whole genome shotgun (WGS) entry which is preliminary data.</text>
</comment>
<evidence type="ECO:0000256" key="5">
    <source>
        <dbReference type="ARBA" id="ARBA00023088"/>
    </source>
</evidence>
<keyword evidence="4" id="KW-0732">Signal</keyword>
<dbReference type="NCBIfam" id="TIGR01167">
    <property type="entry name" value="LPXTG_anchor"/>
    <property type="match status" value="1"/>
</dbReference>
<gene>
    <name evidence="8" type="ORF">BU072_05120</name>
</gene>
<protein>
    <recommendedName>
        <fullName evidence="7">Gram-positive cocci surface proteins LPxTG domain-containing protein</fullName>
    </recommendedName>
</protein>
<dbReference type="EMBL" id="PZFK01000008">
    <property type="protein sequence ID" value="PTI30042.1"/>
    <property type="molecule type" value="Genomic_DNA"/>
</dbReference>
<dbReference type="InterPro" id="IPR044055">
    <property type="entry name" value="RibLong"/>
</dbReference>
<evidence type="ECO:0000256" key="3">
    <source>
        <dbReference type="ARBA" id="ARBA00022525"/>
    </source>
</evidence>
<evidence type="ECO:0000313" key="9">
    <source>
        <dbReference type="Proteomes" id="UP000241209"/>
    </source>
</evidence>
<feature type="domain" description="Gram-positive cocci surface proteins LPxTG" evidence="7">
    <location>
        <begin position="143"/>
        <end position="181"/>
    </location>
</feature>
<dbReference type="Pfam" id="PF18957">
    <property type="entry name" value="RibLong"/>
    <property type="match status" value="1"/>
</dbReference>
<evidence type="ECO:0000256" key="4">
    <source>
        <dbReference type="ARBA" id="ARBA00022729"/>
    </source>
</evidence>
<accession>A0A2T4PUG0</accession>
<dbReference type="InterPro" id="IPR019931">
    <property type="entry name" value="LPXTG_anchor"/>
</dbReference>
<dbReference type="OrthoDB" id="2417389at2"/>
<feature type="compositionally biased region" description="Polar residues" evidence="6">
    <location>
        <begin position="1"/>
        <end position="11"/>
    </location>
</feature>
<dbReference type="PROSITE" id="PS50847">
    <property type="entry name" value="GRAM_POS_ANCHORING"/>
    <property type="match status" value="1"/>
</dbReference>
<organism evidence="8 9">
    <name type="scientific">Mammaliicoccus vitulinus</name>
    <dbReference type="NCBI Taxonomy" id="71237"/>
    <lineage>
        <taxon>Bacteria</taxon>
        <taxon>Bacillati</taxon>
        <taxon>Bacillota</taxon>
        <taxon>Bacilli</taxon>
        <taxon>Bacillales</taxon>
        <taxon>Staphylococcaceae</taxon>
        <taxon>Mammaliicoccus</taxon>
    </lineage>
</organism>
<dbReference type="Pfam" id="PF00746">
    <property type="entry name" value="Gram_pos_anchor"/>
    <property type="match status" value="1"/>
</dbReference>
<feature type="region of interest" description="Disordered" evidence="6">
    <location>
        <begin position="1"/>
        <end position="20"/>
    </location>
</feature>
<evidence type="ECO:0000313" key="8">
    <source>
        <dbReference type="EMBL" id="PTI30042.1"/>
    </source>
</evidence>
<keyword evidence="2" id="KW-0134">Cell wall</keyword>
<evidence type="ECO:0000259" key="7">
    <source>
        <dbReference type="PROSITE" id="PS50847"/>
    </source>
</evidence>
<evidence type="ECO:0000256" key="6">
    <source>
        <dbReference type="SAM" id="MobiDB-lite"/>
    </source>
</evidence>
<name>A0A2T4PUG0_9STAP</name>
<dbReference type="AlphaFoldDB" id="A0A2T4PUG0"/>
<comment type="subcellular location">
    <subcellularLocation>
        <location evidence="1">Secreted</location>
        <location evidence="1">Cell wall</location>
        <topology evidence="1">Peptidoglycan-anchor</topology>
    </subcellularLocation>
</comment>
<keyword evidence="5" id="KW-0572">Peptidoglycan-anchor</keyword>
<sequence>MSTHIPQTGDNTFPPGTKFEVPPSKVPNGWIVTVDPNTGDITVTPPANAVPGSIVNIPVMVTYPDGTSEEVNVEVVVAGDSAAQDSDTSSQADVQTKQMSFNSVEQTANAMHDSKDNVSRNSDMVKDMSNDMNKDEASKAKVLPDTGEQPIENTTLFGSLFAGLGSLFLFGRRKDEKEENE</sequence>
<dbReference type="Proteomes" id="UP000241209">
    <property type="component" value="Unassembled WGS sequence"/>
</dbReference>
<proteinExistence type="predicted"/>
<dbReference type="NCBIfam" id="NF038186">
    <property type="entry name" value="YPDG_rpt"/>
    <property type="match status" value="1"/>
</dbReference>
<evidence type="ECO:0000256" key="1">
    <source>
        <dbReference type="ARBA" id="ARBA00004168"/>
    </source>
</evidence>
<dbReference type="STRING" id="1167632.GCA_000286335_02535"/>